<comment type="caution">
    <text evidence="2">The sequence shown here is derived from an EMBL/GenBank/DDBJ whole genome shotgun (WGS) entry which is preliminary data.</text>
</comment>
<feature type="compositionally biased region" description="Basic and acidic residues" evidence="1">
    <location>
        <begin position="254"/>
        <end position="276"/>
    </location>
</feature>
<evidence type="ECO:0000313" key="2">
    <source>
        <dbReference type="EMBL" id="RSH81043.1"/>
    </source>
</evidence>
<keyword evidence="3" id="KW-1185">Reference proteome</keyword>
<name>A0A427XQF4_9TREE</name>
<dbReference type="RefSeq" id="XP_028475762.1">
    <property type="nucleotide sequence ID" value="XM_028623788.1"/>
</dbReference>
<dbReference type="AlphaFoldDB" id="A0A427XQF4"/>
<evidence type="ECO:0000313" key="3">
    <source>
        <dbReference type="Proteomes" id="UP000279236"/>
    </source>
</evidence>
<organism evidence="2 3">
    <name type="scientific">Apiotrichum porosum</name>
    <dbReference type="NCBI Taxonomy" id="105984"/>
    <lineage>
        <taxon>Eukaryota</taxon>
        <taxon>Fungi</taxon>
        <taxon>Dikarya</taxon>
        <taxon>Basidiomycota</taxon>
        <taxon>Agaricomycotina</taxon>
        <taxon>Tremellomycetes</taxon>
        <taxon>Trichosporonales</taxon>
        <taxon>Trichosporonaceae</taxon>
        <taxon>Apiotrichum</taxon>
    </lineage>
</organism>
<evidence type="ECO:0000256" key="1">
    <source>
        <dbReference type="SAM" id="MobiDB-lite"/>
    </source>
</evidence>
<reference evidence="2 3" key="1">
    <citation type="submission" date="2018-11" db="EMBL/GenBank/DDBJ databases">
        <title>Genome sequence of Apiotrichum porosum DSM 27194.</title>
        <authorList>
            <person name="Aliyu H."/>
            <person name="Gorte O."/>
            <person name="Ochsenreither K."/>
        </authorList>
    </citation>
    <scope>NUCLEOTIDE SEQUENCE [LARGE SCALE GENOMIC DNA]</scope>
    <source>
        <strain evidence="2 3">DSM 27194</strain>
    </source>
</reference>
<dbReference type="GeneID" id="39593020"/>
<dbReference type="EMBL" id="RSCE01000007">
    <property type="protein sequence ID" value="RSH81043.1"/>
    <property type="molecule type" value="Genomic_DNA"/>
</dbReference>
<sequence>MSAPPRAFLDLDPEWVVNRVWGTYDDTRVPQIFQNDPRLRIFSRALQVLSLALVRSGKVKWRDVEPINVWKRSLLDHQVVEMHHRVQLVIQERASFLQRRACLVQGVSGLHAKSTRLEIRLWNAQADFLAELSSLENRHVNNFLNSCASAMDNVLLTFPLERPAFCDLLINPGQRGVLEEQFWQRPKVVIELSVPVRFITFADGSDFYLPNEVSDEDGSSGSVSGDTPRPTSSASSRKPDCKPYGTPDSDGASWDDKAPSDHEASSNDEASWDHEASSNGEASSDDADEPPMDVEASSDSTSQ</sequence>
<protein>
    <submittedName>
        <fullName evidence="2">Uncharacterized protein</fullName>
    </submittedName>
</protein>
<proteinExistence type="predicted"/>
<gene>
    <name evidence="2" type="ORF">EHS24_008477</name>
</gene>
<feature type="compositionally biased region" description="Acidic residues" evidence="1">
    <location>
        <begin position="283"/>
        <end position="292"/>
    </location>
</feature>
<accession>A0A427XQF4</accession>
<feature type="region of interest" description="Disordered" evidence="1">
    <location>
        <begin position="212"/>
        <end position="303"/>
    </location>
</feature>
<dbReference type="Proteomes" id="UP000279236">
    <property type="component" value="Unassembled WGS sequence"/>
</dbReference>